<dbReference type="Gene3D" id="3.80.10.10">
    <property type="entry name" value="Ribonuclease Inhibitor"/>
    <property type="match status" value="1"/>
</dbReference>
<feature type="compositionally biased region" description="Gly residues" evidence="1">
    <location>
        <begin position="61"/>
        <end position="74"/>
    </location>
</feature>
<feature type="region of interest" description="Disordered" evidence="1">
    <location>
        <begin position="61"/>
        <end position="84"/>
    </location>
</feature>
<name>A0A9D3NT04_9TELE</name>
<dbReference type="SUPFAM" id="SSF81383">
    <property type="entry name" value="F-box domain"/>
    <property type="match status" value="1"/>
</dbReference>
<organism evidence="3 4">
    <name type="scientific">Hemibagrus wyckioides</name>
    <dbReference type="NCBI Taxonomy" id="337641"/>
    <lineage>
        <taxon>Eukaryota</taxon>
        <taxon>Metazoa</taxon>
        <taxon>Chordata</taxon>
        <taxon>Craniata</taxon>
        <taxon>Vertebrata</taxon>
        <taxon>Euteleostomi</taxon>
        <taxon>Actinopterygii</taxon>
        <taxon>Neopterygii</taxon>
        <taxon>Teleostei</taxon>
        <taxon>Ostariophysi</taxon>
        <taxon>Siluriformes</taxon>
        <taxon>Bagridae</taxon>
        <taxon>Hemibagrus</taxon>
    </lineage>
</organism>
<dbReference type="Gene3D" id="1.20.1280.50">
    <property type="match status" value="1"/>
</dbReference>
<dbReference type="InterPro" id="IPR032675">
    <property type="entry name" value="LRR_dom_sf"/>
</dbReference>
<evidence type="ECO:0000313" key="4">
    <source>
        <dbReference type="Proteomes" id="UP000824219"/>
    </source>
</evidence>
<proteinExistence type="predicted"/>
<dbReference type="EMBL" id="JAHKSW010000009">
    <property type="protein sequence ID" value="KAG7328044.1"/>
    <property type="molecule type" value="Genomic_DNA"/>
</dbReference>
<dbReference type="InterPro" id="IPR036047">
    <property type="entry name" value="F-box-like_dom_sf"/>
</dbReference>
<protein>
    <recommendedName>
        <fullName evidence="2">F-box domain-containing protein</fullName>
    </recommendedName>
</protein>
<feature type="domain" description="F-box" evidence="2">
    <location>
        <begin position="6"/>
        <end position="52"/>
    </location>
</feature>
<accession>A0A9D3NT04</accession>
<comment type="caution">
    <text evidence="3">The sequence shown here is derived from an EMBL/GenBank/DDBJ whole genome shotgun (WGS) entry which is preliminary data.</text>
</comment>
<dbReference type="InterPro" id="IPR001810">
    <property type="entry name" value="F-box_dom"/>
</dbReference>
<dbReference type="PROSITE" id="PS50181">
    <property type="entry name" value="FBOX"/>
    <property type="match status" value="1"/>
</dbReference>
<dbReference type="Pfam" id="PF12937">
    <property type="entry name" value="F-box-like"/>
    <property type="match status" value="1"/>
</dbReference>
<dbReference type="SMART" id="SM00256">
    <property type="entry name" value="FBOX"/>
    <property type="match status" value="1"/>
</dbReference>
<dbReference type="OrthoDB" id="8757000at2759"/>
<dbReference type="GO" id="GO:0031398">
    <property type="term" value="P:positive regulation of protein ubiquitination"/>
    <property type="evidence" value="ECO:0007669"/>
    <property type="project" value="TreeGrafter"/>
</dbReference>
<dbReference type="Proteomes" id="UP000824219">
    <property type="component" value="Linkage Group LG09"/>
</dbReference>
<dbReference type="AlphaFoldDB" id="A0A9D3NT04"/>
<keyword evidence="4" id="KW-1185">Reference proteome</keyword>
<sequence length="492" mass="54928">MALRGSVGASALPSELIVHIFSFLSDRDKLRASAVCTRWRECLFYPALWSELKLRFGSGIGTGPRAGQGSGSGSGSRPEEEEDTPRLEFLMRRFGSFVRELHLEFGPLDACGGEPQSHERWRTATLTYLQHVLCVFSNLRNNRNLQKLSVYGDTFVLQDVVLQDGSYLNQVDRGGKKIKEIQQLFEDFLSNSRQLKWLSCSFMPGVLTPRSLSSLSNLSAETLQHLSLLDHQTSSLLPSSELQCLSNLRSLSIDYCDFSSSMCQLLADTNRAPLSRLSLLLNGASLEARSLDSTAADSDLKALTRRNADLRVFLMALDVSDEVLEIVLKPSLPLERIHVDCYVAPLSDAVLERVSLQYHKTLTHFVLTRDDGRFPDLSGNRNEDPLVLLAWRCVHLSVLVIHGYTVWSHNLVAISRLRGSSLRVLDVSEESIDFDPDQALFSKGDPVQTLVKEVSQGLGRAWHPSIATENSAIVNDPTLHFHREMQSFSENV</sequence>
<dbReference type="CDD" id="cd22104">
    <property type="entry name" value="F-box_FBXO33"/>
    <property type="match status" value="1"/>
</dbReference>
<dbReference type="SUPFAM" id="SSF52047">
    <property type="entry name" value="RNI-like"/>
    <property type="match status" value="1"/>
</dbReference>
<dbReference type="PANTHER" id="PTHR20933:SF3">
    <property type="entry name" value="F-BOX ONLY PROTEIN 33"/>
    <property type="match status" value="1"/>
</dbReference>
<reference evidence="3 4" key="1">
    <citation type="submission" date="2021-06" db="EMBL/GenBank/DDBJ databases">
        <title>Chromosome-level genome assembly of the red-tail catfish (Hemibagrus wyckioides).</title>
        <authorList>
            <person name="Shao F."/>
        </authorList>
    </citation>
    <scope>NUCLEOTIDE SEQUENCE [LARGE SCALE GENOMIC DNA]</scope>
    <source>
        <strain evidence="3">EC202008001</strain>
        <tissue evidence="3">Blood</tissue>
    </source>
</reference>
<evidence type="ECO:0000256" key="1">
    <source>
        <dbReference type="SAM" id="MobiDB-lite"/>
    </source>
</evidence>
<dbReference type="PANTHER" id="PTHR20933">
    <property type="entry name" value="F-BOX ONLY PROTEIN 33"/>
    <property type="match status" value="1"/>
</dbReference>
<gene>
    <name evidence="3" type="ORF">KOW79_007988</name>
</gene>
<evidence type="ECO:0000313" key="3">
    <source>
        <dbReference type="EMBL" id="KAG7328044.1"/>
    </source>
</evidence>
<evidence type="ECO:0000259" key="2">
    <source>
        <dbReference type="PROSITE" id="PS50181"/>
    </source>
</evidence>